<evidence type="ECO:0000313" key="2">
    <source>
        <dbReference type="Proteomes" id="UP001165064"/>
    </source>
</evidence>
<gene>
    <name evidence="1" type="ORF">Amon02_000003000</name>
</gene>
<sequence>MEKIEGCTETIVYTPVLDHQIIDDLRVQQIELFLDMTPERLAQLQQNEQQQHSDQHPQPPAGNKDDTRSSTHEDSQSSRITTHDCQASQQVQ</sequence>
<dbReference type="EMBL" id="BSXS01000001">
    <property type="protein sequence ID" value="GME70106.1"/>
    <property type="molecule type" value="Genomic_DNA"/>
</dbReference>
<reference evidence="1" key="1">
    <citation type="submission" date="2023-04" db="EMBL/GenBank/DDBJ databases">
        <title>Ambrosiozyma monospora NBRC 10751.</title>
        <authorList>
            <person name="Ichikawa N."/>
            <person name="Sato H."/>
            <person name="Tonouchi N."/>
        </authorList>
    </citation>
    <scope>NUCLEOTIDE SEQUENCE</scope>
    <source>
        <strain evidence="1">NBRC 10751</strain>
    </source>
</reference>
<protein>
    <submittedName>
        <fullName evidence="1">Unnamed protein product</fullName>
    </submittedName>
</protein>
<name>A0ACB5SQQ1_AMBMO</name>
<keyword evidence="2" id="KW-1185">Reference proteome</keyword>
<evidence type="ECO:0000313" key="1">
    <source>
        <dbReference type="EMBL" id="GME70106.1"/>
    </source>
</evidence>
<dbReference type="Proteomes" id="UP001165064">
    <property type="component" value="Unassembled WGS sequence"/>
</dbReference>
<comment type="caution">
    <text evidence="1">The sequence shown here is derived from an EMBL/GenBank/DDBJ whole genome shotgun (WGS) entry which is preliminary data.</text>
</comment>
<accession>A0ACB5SQQ1</accession>
<proteinExistence type="predicted"/>
<organism evidence="1 2">
    <name type="scientific">Ambrosiozyma monospora</name>
    <name type="common">Yeast</name>
    <name type="synonym">Endomycopsis monosporus</name>
    <dbReference type="NCBI Taxonomy" id="43982"/>
    <lineage>
        <taxon>Eukaryota</taxon>
        <taxon>Fungi</taxon>
        <taxon>Dikarya</taxon>
        <taxon>Ascomycota</taxon>
        <taxon>Saccharomycotina</taxon>
        <taxon>Pichiomycetes</taxon>
        <taxon>Pichiales</taxon>
        <taxon>Pichiaceae</taxon>
        <taxon>Ambrosiozyma</taxon>
    </lineage>
</organism>